<protein>
    <submittedName>
        <fullName evidence="1">Uncharacterized protein</fullName>
    </submittedName>
</protein>
<dbReference type="EMBL" id="CM056743">
    <property type="protein sequence ID" value="KAJ8669674.1"/>
    <property type="molecule type" value="Genomic_DNA"/>
</dbReference>
<reference evidence="1" key="1">
    <citation type="submission" date="2023-04" db="EMBL/GenBank/DDBJ databases">
        <title>A chromosome-level genome assembly of the parasitoid wasp Eretmocerus hayati.</title>
        <authorList>
            <person name="Zhong Y."/>
            <person name="Liu S."/>
            <person name="Liu Y."/>
        </authorList>
    </citation>
    <scope>NUCLEOTIDE SEQUENCE</scope>
    <source>
        <strain evidence="1">ZJU_SS_LIU_2023</strain>
    </source>
</reference>
<proteinExistence type="predicted"/>
<sequence>MNTRCVNPFEKENHKVTEGLVNVPKNSSEKHPSIPEYSKICVAYKLDFTKRKAPTNAKKCEFEKVECNDANHIAGLTVLEQIKGKFSSSEDKRERILLLTLAPKFWSRNDLVKEFGCTEWEAGRAKGLVSDRGILSWPDKKRGKPLSPDVVDAVEAYYNRDDNSRLMPGMNDYISVKNGDGKREHVQKRLLLCNMNELYSQFVQEYPDKKIGISKFTQLRPKHCVIAGSSGTHVVCVKVFVENGELKHKSLAIISDNLAHDTYSVYQYQKIIIEYLKKNFELVTKIFYVTDGASQHFKNKSDFANLVAHEKDFGVVAEWHFHATAHGKGACDGIGPNLKRGAKQASLQCSSQHHILTPQSLFERAKKYCKETEVFFSGKEVYEQVKDELKTRFNMNTDPIPGTLQSHAFIFLLMFKKYSLASEYNIFPKKREGTERSESNHQEKKDPGKEKLSAKTKNSETSSDKTKTSETSSNRKSREEVEG</sequence>
<accession>A0ACC2NF15</accession>
<dbReference type="Proteomes" id="UP001239111">
    <property type="component" value="Chromosome 3"/>
</dbReference>
<name>A0ACC2NF15_9HYME</name>
<keyword evidence="2" id="KW-1185">Reference proteome</keyword>
<evidence type="ECO:0000313" key="1">
    <source>
        <dbReference type="EMBL" id="KAJ8669674.1"/>
    </source>
</evidence>
<comment type="caution">
    <text evidence="1">The sequence shown here is derived from an EMBL/GenBank/DDBJ whole genome shotgun (WGS) entry which is preliminary data.</text>
</comment>
<organism evidence="1 2">
    <name type="scientific">Eretmocerus hayati</name>
    <dbReference type="NCBI Taxonomy" id="131215"/>
    <lineage>
        <taxon>Eukaryota</taxon>
        <taxon>Metazoa</taxon>
        <taxon>Ecdysozoa</taxon>
        <taxon>Arthropoda</taxon>
        <taxon>Hexapoda</taxon>
        <taxon>Insecta</taxon>
        <taxon>Pterygota</taxon>
        <taxon>Neoptera</taxon>
        <taxon>Endopterygota</taxon>
        <taxon>Hymenoptera</taxon>
        <taxon>Apocrita</taxon>
        <taxon>Proctotrupomorpha</taxon>
        <taxon>Chalcidoidea</taxon>
        <taxon>Aphelinidae</taxon>
        <taxon>Aphelininae</taxon>
        <taxon>Eretmocerus</taxon>
    </lineage>
</organism>
<gene>
    <name evidence="1" type="ORF">QAD02_000933</name>
</gene>
<evidence type="ECO:0000313" key="2">
    <source>
        <dbReference type="Proteomes" id="UP001239111"/>
    </source>
</evidence>